<dbReference type="InterPro" id="IPR052283">
    <property type="entry name" value="GenomicStab_NeuMorph_Reg"/>
</dbReference>
<feature type="compositionally biased region" description="Basic and acidic residues" evidence="1">
    <location>
        <begin position="829"/>
        <end position="838"/>
    </location>
</feature>
<dbReference type="SUPFAM" id="SSF52047">
    <property type="entry name" value="RNI-like"/>
    <property type="match status" value="1"/>
</dbReference>
<feature type="region of interest" description="Disordered" evidence="1">
    <location>
        <begin position="1"/>
        <end position="378"/>
    </location>
</feature>
<feature type="compositionally biased region" description="Basic and acidic residues" evidence="1">
    <location>
        <begin position="296"/>
        <end position="306"/>
    </location>
</feature>
<dbReference type="InterPro" id="IPR032675">
    <property type="entry name" value="LRR_dom_sf"/>
</dbReference>
<sequence>MEEIRPPSTDAEETGVSTDKTKLTADKSPADDDVMDVDNETAKEAVNEAVQHSEPNVDMEKDNTNTSGEESAEKNVDSKTHTTNQPEEGNLGEPNEENMVGTIENTSMPDRDEDSSGPNEETGNVVSESKTIETENDSTSIIPTDNREDSDVNVKEHLDDEDDSINKSEQDIQEAEQSKNPLDDNNSCKDSTSKEANESKDCVLEGIDSKEDVPVEDQQTSDTTSDIKTACIDDSMNTNKAEEEDTTTACIDDTMNKKKAEEEQMESESIEDVQKYIDDTSNSNEAGDNKSGAECIDSRNENKLEVDSIGATTNETKSESNESDGASNQPMSSNEIPKETVASSELKLNEVETDNQSEDTRHKLSDDPREEEEITTNAVESVDNVECKTYATLENMEINTKPVNEELDEDEPLSSRLDSFDCQKQLNITNSTKEPQVRALAKTLSSGSTKKNESPKRRAKRDPVSSVMPHAHFLDNETHFSGFYPEYYDSTIYMYRGYWCYVQDEFNIPCRPLPSYKTSFYVNYIPSTQPVVHTSSGRVVKKKEMKDFTPSVPNSHQTRKEKEPVSNSVKKEKESLPNHVKKEKEVSTPKKPADTVAAKKELSRRKYRLPLEKYGWKREIVFRTNAHSPNHTADVYYYSPSGRKLRSIREIIDTLPEDDELKPFHFTFVKEPLGFEPPLEISREAISRTLTSCDEDTPKRGGKTPKNYRKVFFDKNNSNVLTPPSGAKSKTETPQVSPLNGKLKNSISPSGGIKRSHDEMENDKTQASPVKTLSPTNNGDIRKTPDTGKSTGKSNQETPVKTNHKTQGEASVKRSKSNSHTSKPVHSKHAGDQKKPQSDSKTPNSVAKHKASDTSVHTPSNKKRKMEVIEPTSRAATPAPVVNQSPPVYKIVHSNKNLINDVSNQFNAVVHLCKYLRVEDLLRVARVNRLFNAAAHSHQLWQLVKLKNSKVRDWTGLADCLTRHRTHTLDMLKMIGSADPDENDEIWNRFYKVIGKIHSLKRLELGRVTAAEILNAASNCSKNLTEFSVIAQKLATIDLKLFQGLPNLEILQLRSFESKREHGLIMMNIPLLSNMKHLRHLSLTGVKNLKSYQVNVLKDFPPLVSLELGDCTKLDERFPECSLAPLTSLVRLRLEMVQGNMANKFVEVIATLPRLKTLELINIDTKKGFDEVFGRLSHVEHLLIFPTYITQSSTTNWLVLSGLARLKASLQFLTWGLTQELLRVTTLFIEQWNAQLNLDDGVSKLDPEELKKTIVESNSIPVMKPLPELFETVHSAGKAEGSKQNISELDILPIDELKTMLEKVLCDTKIKLITVPVSSTTRIYLPTN</sequence>
<feature type="compositionally biased region" description="Basic and acidic residues" evidence="1">
    <location>
        <begin position="71"/>
        <end position="80"/>
    </location>
</feature>
<feature type="compositionally biased region" description="Basic and acidic residues" evidence="1">
    <location>
        <begin position="191"/>
        <end position="213"/>
    </location>
</feature>
<dbReference type="InterPro" id="IPR001739">
    <property type="entry name" value="Methyl_CpG_DNA-bd"/>
</dbReference>
<feature type="compositionally biased region" description="Polar residues" evidence="1">
    <location>
        <begin position="178"/>
        <end position="190"/>
    </location>
</feature>
<feature type="compositionally biased region" description="Polar residues" evidence="1">
    <location>
        <begin position="765"/>
        <end position="779"/>
    </location>
</feature>
<feature type="compositionally biased region" description="Basic and acidic residues" evidence="1">
    <location>
        <begin position="145"/>
        <end position="170"/>
    </location>
</feature>
<feature type="compositionally biased region" description="Basic and acidic residues" evidence="1">
    <location>
        <begin position="755"/>
        <end position="764"/>
    </location>
</feature>
<evidence type="ECO:0000313" key="3">
    <source>
        <dbReference type="EMBL" id="CAG6664223.1"/>
    </source>
</evidence>
<dbReference type="GO" id="GO:0003677">
    <property type="term" value="F:DNA binding"/>
    <property type="evidence" value="ECO:0007669"/>
    <property type="project" value="InterPro"/>
</dbReference>
<evidence type="ECO:0000259" key="2">
    <source>
        <dbReference type="PROSITE" id="PS50982"/>
    </source>
</evidence>
<dbReference type="SMART" id="SM00391">
    <property type="entry name" value="MBD"/>
    <property type="match status" value="1"/>
</dbReference>
<dbReference type="PANTHER" id="PTHR15739">
    <property type="entry name" value="ZINC FINGER PROTEIN"/>
    <property type="match status" value="1"/>
</dbReference>
<reference evidence="3" key="1">
    <citation type="submission" date="2021-05" db="EMBL/GenBank/DDBJ databases">
        <authorList>
            <person name="Alioto T."/>
            <person name="Alioto T."/>
            <person name="Gomez Garrido J."/>
        </authorList>
    </citation>
    <scope>NUCLEOTIDE SEQUENCE</scope>
</reference>
<accession>A0A8D8S6M9</accession>
<dbReference type="SUPFAM" id="SSF54171">
    <property type="entry name" value="DNA-binding domain"/>
    <property type="match status" value="1"/>
</dbReference>
<feature type="domain" description="MBD" evidence="2">
    <location>
        <begin position="602"/>
        <end position="671"/>
    </location>
</feature>
<dbReference type="SUPFAM" id="SSF81383">
    <property type="entry name" value="F-box domain"/>
    <property type="match status" value="1"/>
</dbReference>
<feature type="compositionally biased region" description="Basic and acidic residues" evidence="1">
    <location>
        <begin position="358"/>
        <end position="367"/>
    </location>
</feature>
<protein>
    <recommendedName>
        <fullName evidence="2">MBD domain-containing protein</fullName>
    </recommendedName>
</protein>
<evidence type="ECO:0000256" key="1">
    <source>
        <dbReference type="SAM" id="MobiDB-lite"/>
    </source>
</evidence>
<dbReference type="Gene3D" id="3.80.10.10">
    <property type="entry name" value="Ribonuclease Inhibitor"/>
    <property type="match status" value="1"/>
</dbReference>
<dbReference type="EMBL" id="HBUF01207231">
    <property type="protein sequence ID" value="CAG6664223.1"/>
    <property type="molecule type" value="Transcribed_RNA"/>
</dbReference>
<feature type="compositionally biased region" description="Polar residues" evidence="1">
    <location>
        <begin position="116"/>
        <end position="129"/>
    </location>
</feature>
<feature type="compositionally biased region" description="Polar residues" evidence="1">
    <location>
        <begin position="217"/>
        <end position="227"/>
    </location>
</feature>
<feature type="compositionally biased region" description="Polar residues" evidence="1">
    <location>
        <begin position="732"/>
        <end position="749"/>
    </location>
</feature>
<dbReference type="Gene3D" id="3.30.890.10">
    <property type="entry name" value="Methyl-cpg-binding Protein 2, Chain A"/>
    <property type="match status" value="1"/>
</dbReference>
<feature type="region of interest" description="Disordered" evidence="1">
    <location>
        <begin position="441"/>
        <end position="465"/>
    </location>
</feature>
<feature type="compositionally biased region" description="Basic and acidic residues" evidence="1">
    <location>
        <begin position="558"/>
        <end position="599"/>
    </location>
</feature>
<dbReference type="Pfam" id="PF01429">
    <property type="entry name" value="MBD"/>
    <property type="match status" value="1"/>
</dbReference>
<dbReference type="InterPro" id="IPR036047">
    <property type="entry name" value="F-box-like_dom_sf"/>
</dbReference>
<feature type="compositionally biased region" description="Basic and acidic residues" evidence="1">
    <location>
        <begin position="19"/>
        <end position="30"/>
    </location>
</feature>
<dbReference type="CDD" id="cd00122">
    <property type="entry name" value="MBD"/>
    <property type="match status" value="1"/>
</dbReference>
<feature type="compositionally biased region" description="Basic residues" evidence="1">
    <location>
        <begin position="813"/>
        <end position="828"/>
    </location>
</feature>
<proteinExistence type="predicted"/>
<feature type="compositionally biased region" description="Polar residues" evidence="1">
    <location>
        <begin position="323"/>
        <end position="335"/>
    </location>
</feature>
<feature type="compositionally biased region" description="Polar residues" evidence="1">
    <location>
        <begin position="787"/>
        <end position="801"/>
    </location>
</feature>
<feature type="compositionally biased region" description="Basic residues" evidence="1">
    <location>
        <begin position="700"/>
        <end position="709"/>
    </location>
</feature>
<dbReference type="InterPro" id="IPR016177">
    <property type="entry name" value="DNA-bd_dom_sf"/>
</dbReference>
<feature type="region of interest" description="Disordered" evidence="1">
    <location>
        <begin position="547"/>
        <end position="599"/>
    </location>
</feature>
<dbReference type="PROSITE" id="PS50982">
    <property type="entry name" value="MBD"/>
    <property type="match status" value="1"/>
</dbReference>
<organism evidence="3">
    <name type="scientific">Cacopsylla melanoneura</name>
    <dbReference type="NCBI Taxonomy" id="428564"/>
    <lineage>
        <taxon>Eukaryota</taxon>
        <taxon>Metazoa</taxon>
        <taxon>Ecdysozoa</taxon>
        <taxon>Arthropoda</taxon>
        <taxon>Hexapoda</taxon>
        <taxon>Insecta</taxon>
        <taxon>Pterygota</taxon>
        <taxon>Neoptera</taxon>
        <taxon>Paraneoptera</taxon>
        <taxon>Hemiptera</taxon>
        <taxon>Sternorrhyncha</taxon>
        <taxon>Psylloidea</taxon>
        <taxon>Psyllidae</taxon>
        <taxon>Psyllinae</taxon>
        <taxon>Cacopsylla</taxon>
    </lineage>
</organism>
<feature type="region of interest" description="Disordered" evidence="1">
    <location>
        <begin position="690"/>
        <end position="883"/>
    </location>
</feature>
<feature type="compositionally biased region" description="Low complexity" evidence="1">
    <location>
        <begin position="84"/>
        <end position="93"/>
    </location>
</feature>
<dbReference type="PANTHER" id="PTHR15739:SF5">
    <property type="entry name" value="LD23158P"/>
    <property type="match status" value="1"/>
</dbReference>
<name>A0A8D8S6M9_9HEMI</name>